<evidence type="ECO:0000259" key="2">
    <source>
        <dbReference type="Pfam" id="PF03886"/>
    </source>
</evidence>
<dbReference type="Pfam" id="PF03886">
    <property type="entry name" value="ABC_trans_aux"/>
    <property type="match status" value="1"/>
</dbReference>
<dbReference type="Proteomes" id="UP001595630">
    <property type="component" value="Unassembled WGS sequence"/>
</dbReference>
<dbReference type="PROSITE" id="PS51257">
    <property type="entry name" value="PROKAR_LIPOPROTEIN"/>
    <property type="match status" value="1"/>
</dbReference>
<reference evidence="4" key="1">
    <citation type="journal article" date="2019" name="Int. J. Syst. Evol. Microbiol.">
        <title>The Global Catalogue of Microorganisms (GCM) 10K type strain sequencing project: providing services to taxonomists for standard genome sequencing and annotation.</title>
        <authorList>
            <consortium name="The Broad Institute Genomics Platform"/>
            <consortium name="The Broad Institute Genome Sequencing Center for Infectious Disease"/>
            <person name="Wu L."/>
            <person name="Ma J."/>
        </authorList>
    </citation>
    <scope>NUCLEOTIDE SEQUENCE [LARGE SCALE GENOMIC DNA]</scope>
    <source>
        <strain evidence="4">KCTC 42447</strain>
    </source>
</reference>
<gene>
    <name evidence="3" type="ORF">ACFOMF_08035</name>
</gene>
<evidence type="ECO:0000313" key="3">
    <source>
        <dbReference type="EMBL" id="MFC3607721.1"/>
    </source>
</evidence>
<organism evidence="3 4">
    <name type="scientific">Stutzerimonas tarimensis</name>
    <dbReference type="NCBI Taxonomy" id="1507735"/>
    <lineage>
        <taxon>Bacteria</taxon>
        <taxon>Pseudomonadati</taxon>
        <taxon>Pseudomonadota</taxon>
        <taxon>Gammaproteobacteria</taxon>
        <taxon>Pseudomonadales</taxon>
        <taxon>Pseudomonadaceae</taxon>
        <taxon>Stutzerimonas</taxon>
    </lineage>
</organism>
<proteinExistence type="predicted"/>
<accession>A0ABV7T608</accession>
<dbReference type="InterPro" id="IPR005586">
    <property type="entry name" value="ABC_trans_aux"/>
</dbReference>
<evidence type="ECO:0000313" key="4">
    <source>
        <dbReference type="Proteomes" id="UP001595630"/>
    </source>
</evidence>
<evidence type="ECO:0000256" key="1">
    <source>
        <dbReference type="SAM" id="MobiDB-lite"/>
    </source>
</evidence>
<feature type="domain" description="ABC-type transport auxiliary lipoprotein component" evidence="2">
    <location>
        <begin position="30"/>
        <end position="186"/>
    </location>
</feature>
<protein>
    <submittedName>
        <fullName evidence="3">Membrane integrity-associated transporter subunit PqiC</fullName>
    </submittedName>
</protein>
<dbReference type="RefSeq" id="WP_386363378.1">
    <property type="nucleotide sequence ID" value="NZ_JBHRXZ010000017.1"/>
</dbReference>
<sequence length="233" mass="25660">MRLSHLTALVSLTAILGLGGCVSSPPSQFYQLQSGAPELPEASSGVALLLGPMTVADYLQRETLVQRQADGSLTIDNGMRWAGSLQDDMAQLLVRQLASELRTSRVAVYPDRIGFRPEVQVLLNLVRLDSGPQQPAVLEAQWRLLDGKSEMRNTQMLRLQGEHDGSVSDQVRAQSELLKRLSEQLAMAIRPMMARTPVRGAPKALTQAEPVKPAEETPRVPPPLRTDLEVYRF</sequence>
<name>A0ABV7T608_9GAMM</name>
<keyword evidence="4" id="KW-1185">Reference proteome</keyword>
<dbReference type="SUPFAM" id="SSF159594">
    <property type="entry name" value="XCC0632-like"/>
    <property type="match status" value="1"/>
</dbReference>
<dbReference type="EMBL" id="JBHRXZ010000017">
    <property type="protein sequence ID" value="MFC3607721.1"/>
    <property type="molecule type" value="Genomic_DNA"/>
</dbReference>
<dbReference type="Gene3D" id="3.40.50.10610">
    <property type="entry name" value="ABC-type transport auxiliary lipoprotein component"/>
    <property type="match status" value="1"/>
</dbReference>
<comment type="caution">
    <text evidence="3">The sequence shown here is derived from an EMBL/GenBank/DDBJ whole genome shotgun (WGS) entry which is preliminary data.</text>
</comment>
<feature type="region of interest" description="Disordered" evidence="1">
    <location>
        <begin position="198"/>
        <end position="223"/>
    </location>
</feature>